<evidence type="ECO:0008006" key="3">
    <source>
        <dbReference type="Google" id="ProtNLM"/>
    </source>
</evidence>
<feature type="transmembrane region" description="Helical" evidence="1">
    <location>
        <begin position="111"/>
        <end position="138"/>
    </location>
</feature>
<protein>
    <recommendedName>
        <fullName evidence="3">Zinc-ribbon domain-containing protein</fullName>
    </recommendedName>
</protein>
<gene>
    <name evidence="2" type="ORF">METZ01_LOCUS46261</name>
</gene>
<name>A0A381RU04_9ZZZZ</name>
<feature type="transmembrane region" description="Helical" evidence="1">
    <location>
        <begin position="47"/>
        <end position="74"/>
    </location>
</feature>
<proteinExistence type="predicted"/>
<dbReference type="AlphaFoldDB" id="A0A381RU04"/>
<keyword evidence="1" id="KW-0472">Membrane</keyword>
<reference evidence="2" key="1">
    <citation type="submission" date="2018-05" db="EMBL/GenBank/DDBJ databases">
        <authorList>
            <person name="Lanie J.A."/>
            <person name="Ng W.-L."/>
            <person name="Kazmierczak K.M."/>
            <person name="Andrzejewski T.M."/>
            <person name="Davidsen T.M."/>
            <person name="Wayne K.J."/>
            <person name="Tettelin H."/>
            <person name="Glass J.I."/>
            <person name="Rusch D."/>
            <person name="Podicherti R."/>
            <person name="Tsui H.-C.T."/>
            <person name="Winkler M.E."/>
        </authorList>
    </citation>
    <scope>NUCLEOTIDE SEQUENCE</scope>
</reference>
<evidence type="ECO:0000256" key="1">
    <source>
        <dbReference type="SAM" id="Phobius"/>
    </source>
</evidence>
<dbReference type="EMBL" id="UINC01002144">
    <property type="protein sequence ID" value="SUZ93407.1"/>
    <property type="molecule type" value="Genomic_DNA"/>
</dbReference>
<evidence type="ECO:0000313" key="2">
    <source>
        <dbReference type="EMBL" id="SUZ93407.1"/>
    </source>
</evidence>
<feature type="transmembrane region" description="Helical" evidence="1">
    <location>
        <begin position="80"/>
        <end position="102"/>
    </location>
</feature>
<organism evidence="2">
    <name type="scientific">marine metagenome</name>
    <dbReference type="NCBI Taxonomy" id="408172"/>
    <lineage>
        <taxon>unclassified sequences</taxon>
        <taxon>metagenomes</taxon>
        <taxon>ecological metagenomes</taxon>
    </lineage>
</organism>
<sequence length="142" mass="15082">METTGLICSVCHKENELASQLCNRCGAQIDRNLPPLLVLESLFTRDLVWGINAAGFALPLGLLSGGFLVAWIIWAGQGFYSAWGLGAFASLAMGTVVTLAILPMFRRVQSLLFGVGVLTLSGLAVTAVGGLALGFYLFNKFL</sequence>
<keyword evidence="1" id="KW-0812">Transmembrane</keyword>
<keyword evidence="1" id="KW-1133">Transmembrane helix</keyword>
<accession>A0A381RU04</accession>